<keyword evidence="2" id="KW-1185">Reference proteome</keyword>
<gene>
    <name evidence="1" type="ORF">XENOCAPTIV_007111</name>
</gene>
<accession>A0ABV0SGY4</accession>
<sequence length="173" mass="19996">MLGTYASFRHVQVLINGLKNTFPSLMLHGPAVSSTVFSQLLQLKAEKVLVAEAISAASIRVTIVHIQNRIRIQCESVLLHSPLTGWGICFLSPFLLPVSLQPEALIPSFLKTSSSAGPMQYISQFDLPFVWLKVRFPRRRWRQWRRRRRQWRRQRFCHYRAAAFTTKLAGLDY</sequence>
<organism evidence="1 2">
    <name type="scientific">Xenoophorus captivus</name>
    <dbReference type="NCBI Taxonomy" id="1517983"/>
    <lineage>
        <taxon>Eukaryota</taxon>
        <taxon>Metazoa</taxon>
        <taxon>Chordata</taxon>
        <taxon>Craniata</taxon>
        <taxon>Vertebrata</taxon>
        <taxon>Euteleostomi</taxon>
        <taxon>Actinopterygii</taxon>
        <taxon>Neopterygii</taxon>
        <taxon>Teleostei</taxon>
        <taxon>Neoteleostei</taxon>
        <taxon>Acanthomorphata</taxon>
        <taxon>Ovalentaria</taxon>
        <taxon>Atherinomorphae</taxon>
        <taxon>Cyprinodontiformes</taxon>
        <taxon>Goodeidae</taxon>
        <taxon>Xenoophorus</taxon>
    </lineage>
</organism>
<evidence type="ECO:0000313" key="2">
    <source>
        <dbReference type="Proteomes" id="UP001434883"/>
    </source>
</evidence>
<protein>
    <submittedName>
        <fullName evidence="1">Uncharacterized protein</fullName>
    </submittedName>
</protein>
<reference evidence="1 2" key="1">
    <citation type="submission" date="2021-06" db="EMBL/GenBank/DDBJ databases">
        <authorList>
            <person name="Palmer J.M."/>
        </authorList>
    </citation>
    <scope>NUCLEOTIDE SEQUENCE [LARGE SCALE GENOMIC DNA]</scope>
    <source>
        <strain evidence="1 2">XC_2019</strain>
        <tissue evidence="1">Muscle</tissue>
    </source>
</reference>
<proteinExistence type="predicted"/>
<comment type="caution">
    <text evidence="1">The sequence shown here is derived from an EMBL/GenBank/DDBJ whole genome shotgun (WGS) entry which is preliminary data.</text>
</comment>
<name>A0ABV0SGY4_9TELE</name>
<dbReference type="Proteomes" id="UP001434883">
    <property type="component" value="Unassembled WGS sequence"/>
</dbReference>
<dbReference type="EMBL" id="JAHRIN010077419">
    <property type="protein sequence ID" value="MEQ2218707.1"/>
    <property type="molecule type" value="Genomic_DNA"/>
</dbReference>
<evidence type="ECO:0000313" key="1">
    <source>
        <dbReference type="EMBL" id="MEQ2218707.1"/>
    </source>
</evidence>